<feature type="transmembrane region" description="Helical" evidence="1">
    <location>
        <begin position="5"/>
        <end position="26"/>
    </location>
</feature>
<gene>
    <name evidence="2" type="ORF">A3A13_03000</name>
</gene>
<evidence type="ECO:0000256" key="1">
    <source>
        <dbReference type="SAM" id="Phobius"/>
    </source>
</evidence>
<dbReference type="EMBL" id="MGKJ01000014">
    <property type="protein sequence ID" value="OGN24015.1"/>
    <property type="molecule type" value="Genomic_DNA"/>
</dbReference>
<proteinExistence type="predicted"/>
<dbReference type="STRING" id="1802695.A3A13_03000"/>
<evidence type="ECO:0000313" key="2">
    <source>
        <dbReference type="EMBL" id="OGN24015.1"/>
    </source>
</evidence>
<protein>
    <recommendedName>
        <fullName evidence="4">DUF11 domain-containing protein</fullName>
    </recommendedName>
</protein>
<keyword evidence="1" id="KW-0812">Transmembrane</keyword>
<evidence type="ECO:0000313" key="3">
    <source>
        <dbReference type="Proteomes" id="UP000178911"/>
    </source>
</evidence>
<evidence type="ECO:0008006" key="4">
    <source>
        <dbReference type="Google" id="ProtNLM"/>
    </source>
</evidence>
<organism evidence="2 3">
    <name type="scientific">Candidatus Yanofskybacteria bacterium RIFCSPLOWO2_01_FULL_43_22</name>
    <dbReference type="NCBI Taxonomy" id="1802695"/>
    <lineage>
        <taxon>Bacteria</taxon>
        <taxon>Candidatus Yanofskyibacteriota</taxon>
    </lineage>
</organism>
<dbReference type="Proteomes" id="UP000178911">
    <property type="component" value="Unassembled WGS sequence"/>
</dbReference>
<reference evidence="2 3" key="1">
    <citation type="journal article" date="2016" name="Nat. Commun.">
        <title>Thousands of microbial genomes shed light on interconnected biogeochemical processes in an aquifer system.</title>
        <authorList>
            <person name="Anantharaman K."/>
            <person name="Brown C.T."/>
            <person name="Hug L.A."/>
            <person name="Sharon I."/>
            <person name="Castelle C.J."/>
            <person name="Probst A.J."/>
            <person name="Thomas B.C."/>
            <person name="Singh A."/>
            <person name="Wilkins M.J."/>
            <person name="Karaoz U."/>
            <person name="Brodie E.L."/>
            <person name="Williams K.H."/>
            <person name="Hubbard S.S."/>
            <person name="Banfield J.F."/>
        </authorList>
    </citation>
    <scope>NUCLEOTIDE SEQUENCE [LARGE SCALE GENOMIC DNA]</scope>
</reference>
<comment type="caution">
    <text evidence="2">The sequence shown here is derived from an EMBL/GenBank/DDBJ whole genome shotgun (WGS) entry which is preliminary data.</text>
</comment>
<dbReference type="AlphaFoldDB" id="A0A1F8GF64"/>
<accession>A0A1F8GF64</accession>
<keyword evidence="1" id="KW-1133">Transmembrane helix</keyword>
<keyword evidence="1" id="KW-0472">Membrane</keyword>
<sequence>MTHIILKWLILLALVLFMVAIVIFFFGKPSFSEDQVVLELEGPTQASVGDEVVYKVKYGNQTKLELKDLRFKFTYPEESVVLKGDEILKELSETFTVDNLQGGRSGEKEFRAFLIGDRGNIKNAKVELEFRAGNLRSSFEKSDTISTTLVSVPISLALVAPPSVVSGQTISYILDYRNESSDNISDIRFEFTYPDGFAVQERTPAPSGTNIWSVPLLRRGEGGRIKINGTLSGKEGGIKTVSVILKRGINGEFVNYQKAATSSLISNPPLGLDIFVNGSQDYSAHLGDRLQYSVRYRNNSASNLIGLNLRVKPEGEMYDIETLDTNGGFYDSSSGTILWNAAVVSDFSALPPNKSGEVRFAISLKRGFPSGGIGGRNFSVKLAANLRTPNVPSDVDGSEVAATADLVTRVGTQPTLSQTAFYNDPAFGFSGPLPPKTGEETVFTVHWQIANPGNDMNNAEAKAILPPGAIWKNIVSVGLGQSEPTFNPNNSEVRWNIGVLPQGTGVLTPKYEASFQVGIKPSVAGQTPTIVKDGSFSGIDSFTKEKIILNVPDLTTDELVDRPGEGTVQ</sequence>
<name>A0A1F8GF64_9BACT</name>